<keyword evidence="5 8" id="KW-0472">Membrane</keyword>
<proteinExistence type="predicted"/>
<dbReference type="Gene3D" id="1.20.1070.10">
    <property type="entry name" value="Rhodopsin 7-helix transmembrane proteins"/>
    <property type="match status" value="1"/>
</dbReference>
<dbReference type="PRINTS" id="PR02000">
    <property type="entry name" value="GCR1PLANT"/>
</dbReference>
<evidence type="ECO:0000313" key="11">
    <source>
        <dbReference type="Proteomes" id="UP001149090"/>
    </source>
</evidence>
<keyword evidence="3 8" id="KW-1133">Transmembrane helix</keyword>
<evidence type="ECO:0000256" key="1">
    <source>
        <dbReference type="ARBA" id="ARBA00004141"/>
    </source>
</evidence>
<evidence type="ECO:0000256" key="5">
    <source>
        <dbReference type="ARBA" id="ARBA00023136"/>
    </source>
</evidence>
<dbReference type="InterPro" id="IPR022340">
    <property type="entry name" value="GPCR_GCR1_put"/>
</dbReference>
<dbReference type="PRINTS" id="PR02001">
    <property type="entry name" value="GCR1CAMPR"/>
</dbReference>
<feature type="transmembrane region" description="Helical" evidence="8">
    <location>
        <begin position="150"/>
        <end position="175"/>
    </location>
</feature>
<feature type="transmembrane region" description="Helical" evidence="8">
    <location>
        <begin position="71"/>
        <end position="91"/>
    </location>
</feature>
<feature type="transmembrane region" description="Helical" evidence="8">
    <location>
        <begin position="6"/>
        <end position="29"/>
    </location>
</feature>
<dbReference type="PANTHER" id="PTHR23112:SF0">
    <property type="entry name" value="TRANSMEMBRANE PROTEIN 116"/>
    <property type="match status" value="1"/>
</dbReference>
<evidence type="ECO:0000256" key="7">
    <source>
        <dbReference type="ARBA" id="ARBA00023224"/>
    </source>
</evidence>
<accession>A0A9Q0LTK9</accession>
<dbReference type="PANTHER" id="PTHR23112">
    <property type="entry name" value="G PROTEIN-COUPLED RECEPTOR 157-RELATED"/>
    <property type="match status" value="1"/>
</dbReference>
<keyword evidence="2 8" id="KW-0812">Transmembrane</keyword>
<evidence type="ECO:0000256" key="2">
    <source>
        <dbReference type="ARBA" id="ARBA00022692"/>
    </source>
</evidence>
<comment type="subcellular location">
    <subcellularLocation>
        <location evidence="1">Membrane</location>
        <topology evidence="1">Multi-pass membrane protein</topology>
    </subcellularLocation>
</comment>
<keyword evidence="7" id="KW-0807">Transducer</keyword>
<feature type="transmembrane region" description="Helical" evidence="8">
    <location>
        <begin position="41"/>
        <end position="59"/>
    </location>
</feature>
<evidence type="ECO:0000256" key="6">
    <source>
        <dbReference type="ARBA" id="ARBA00023170"/>
    </source>
</evidence>
<dbReference type="GO" id="GO:0004930">
    <property type="term" value="F:G protein-coupled receptor activity"/>
    <property type="evidence" value="ECO:0007669"/>
    <property type="project" value="UniProtKB-KW"/>
</dbReference>
<organism evidence="10 11">
    <name type="scientific">Anaeramoeba ignava</name>
    <name type="common">Anaerobic marine amoeba</name>
    <dbReference type="NCBI Taxonomy" id="1746090"/>
    <lineage>
        <taxon>Eukaryota</taxon>
        <taxon>Metamonada</taxon>
        <taxon>Anaeramoebidae</taxon>
        <taxon>Anaeramoeba</taxon>
    </lineage>
</organism>
<evidence type="ECO:0000259" key="9">
    <source>
        <dbReference type="PROSITE" id="PS50261"/>
    </source>
</evidence>
<sequence>MNFKVINIVTITGASLGMIGSLLIIIIYLYFRELRYLYRKLIFILSIYDFLQALSYLLPGQKSKLICYIQFYMLSCFVSAPQFWSASISILSYLKVVKGFSDLKLNKIQNWFHLLMWIKTFSTIWMAIFATKPIQSKAYWCYSDNGKVTFVVYFFLWLYAIICLVFYILIMFRLRKIFKIVSRFDPFQRKNHLNKVWIQLRMSLIPLVYFIIIIPATIRRIREMLHYEKDIPTLDILHSLLITSQGFWDFWIFVIFDVEIRSKIRYCCSEYSRFRVTFNPEKDDDQQSPFTKDFLNQEKQDNDSCYYSLVEMK</sequence>
<dbReference type="InterPro" id="IPR017981">
    <property type="entry name" value="GPCR_2-like_7TM"/>
</dbReference>
<keyword evidence="4" id="KW-0297">G-protein coupled receptor</keyword>
<keyword evidence="6 10" id="KW-0675">Receptor</keyword>
<reference evidence="10" key="1">
    <citation type="submission" date="2022-10" db="EMBL/GenBank/DDBJ databases">
        <title>Novel sulphate-reducing endosymbionts in the free-living metamonad Anaeramoeba.</title>
        <authorList>
            <person name="Jerlstrom-Hultqvist J."/>
            <person name="Cepicka I."/>
            <person name="Gallot-Lavallee L."/>
            <person name="Salas-Leiva D."/>
            <person name="Curtis B.A."/>
            <person name="Zahonova K."/>
            <person name="Pipaliya S."/>
            <person name="Dacks J."/>
            <person name="Roger A.J."/>
        </authorList>
    </citation>
    <scope>NUCLEOTIDE SEQUENCE</scope>
    <source>
        <strain evidence="10">BMAN</strain>
    </source>
</reference>
<dbReference type="GO" id="GO:0007189">
    <property type="term" value="P:adenylate cyclase-activating G protein-coupled receptor signaling pathway"/>
    <property type="evidence" value="ECO:0007669"/>
    <property type="project" value="TreeGrafter"/>
</dbReference>
<dbReference type="SUPFAM" id="SSF81321">
    <property type="entry name" value="Family A G protein-coupled receptor-like"/>
    <property type="match status" value="1"/>
</dbReference>
<comment type="caution">
    <text evidence="10">The sequence shown here is derived from an EMBL/GenBank/DDBJ whole genome shotgun (WGS) entry which is preliminary data.</text>
</comment>
<protein>
    <submittedName>
        <fullName evidence="10">G protein-coupled receptor</fullName>
    </submittedName>
</protein>
<evidence type="ECO:0000256" key="8">
    <source>
        <dbReference type="SAM" id="Phobius"/>
    </source>
</evidence>
<gene>
    <name evidence="10" type="ORF">M0811_04791</name>
</gene>
<evidence type="ECO:0000256" key="4">
    <source>
        <dbReference type="ARBA" id="ARBA00023040"/>
    </source>
</evidence>
<dbReference type="GO" id="GO:0007166">
    <property type="term" value="P:cell surface receptor signaling pathway"/>
    <property type="evidence" value="ECO:0007669"/>
    <property type="project" value="InterPro"/>
</dbReference>
<feature type="domain" description="G-protein coupled receptors family 2 profile 2" evidence="9">
    <location>
        <begin position="6"/>
        <end position="257"/>
    </location>
</feature>
<evidence type="ECO:0000313" key="10">
    <source>
        <dbReference type="EMBL" id="KAJ5078466.1"/>
    </source>
</evidence>
<dbReference type="PROSITE" id="PS50261">
    <property type="entry name" value="G_PROTEIN_RECEP_F2_4"/>
    <property type="match status" value="1"/>
</dbReference>
<keyword evidence="11" id="KW-1185">Reference proteome</keyword>
<evidence type="ECO:0000256" key="3">
    <source>
        <dbReference type="ARBA" id="ARBA00022989"/>
    </source>
</evidence>
<dbReference type="EMBL" id="JAPDFW010000053">
    <property type="protein sequence ID" value="KAJ5078466.1"/>
    <property type="molecule type" value="Genomic_DNA"/>
</dbReference>
<feature type="transmembrane region" description="Helical" evidence="8">
    <location>
        <begin position="236"/>
        <end position="256"/>
    </location>
</feature>
<name>A0A9Q0LTK9_ANAIG</name>
<feature type="transmembrane region" description="Helical" evidence="8">
    <location>
        <begin position="196"/>
        <end position="216"/>
    </location>
</feature>
<dbReference type="Proteomes" id="UP001149090">
    <property type="component" value="Unassembled WGS sequence"/>
</dbReference>
<dbReference type="InterPro" id="IPR022343">
    <property type="entry name" value="GCR1-cAMP_receptor"/>
</dbReference>
<dbReference type="AlphaFoldDB" id="A0A9Q0LTK9"/>
<dbReference type="GO" id="GO:0005886">
    <property type="term" value="C:plasma membrane"/>
    <property type="evidence" value="ECO:0007669"/>
    <property type="project" value="TreeGrafter"/>
</dbReference>
<feature type="transmembrane region" description="Helical" evidence="8">
    <location>
        <begin position="111"/>
        <end position="130"/>
    </location>
</feature>